<dbReference type="InterPro" id="IPR044068">
    <property type="entry name" value="CB"/>
</dbReference>
<dbReference type="Gene3D" id="1.10.443.10">
    <property type="entry name" value="Intergrase catalytic core"/>
    <property type="match status" value="1"/>
</dbReference>
<accession>A0ABT7UN25</accession>
<keyword evidence="4 6" id="KW-0238">DNA-binding</keyword>
<dbReference type="Pfam" id="PF02899">
    <property type="entry name" value="Phage_int_SAM_1"/>
    <property type="match status" value="1"/>
</dbReference>
<dbReference type="PROSITE" id="PS51900">
    <property type="entry name" value="CB"/>
    <property type="match status" value="1"/>
</dbReference>
<proteinExistence type="inferred from homology"/>
<evidence type="ECO:0000256" key="2">
    <source>
        <dbReference type="ARBA" id="ARBA00008857"/>
    </source>
</evidence>
<evidence type="ECO:0000313" key="9">
    <source>
        <dbReference type="EMBL" id="MDM8200298.1"/>
    </source>
</evidence>
<evidence type="ECO:0000313" key="10">
    <source>
        <dbReference type="Proteomes" id="UP001529380"/>
    </source>
</evidence>
<evidence type="ECO:0000256" key="5">
    <source>
        <dbReference type="ARBA" id="ARBA00023172"/>
    </source>
</evidence>
<sequence>MKKLAYLISNYLVAAELQKKLSPHTIKAYRIDLYQFAEYAQGHLAETETLREYVIYLNNHFSPRSAKRKLASVRAFYNELWASGIIDHNPFDKLRISIHSPQQLPRIIPEETVNTLLQCAYKKYRAGDRTTLRDIVVLELLFSTGLRVSELCSLSHDNFDLKENSVRLLINGKGRKERVIQLSTPELINLLHIYCNEYNEEIKANKYILYNRNGRPLAPQSVRRIIDKYLRVGKITSHITPHMFRHTFATSLLEAGVDIRYIQSMLGHSSIATTQIYTHVTTQKQTLLLAEKHPRSKMSFSI</sequence>
<protein>
    <submittedName>
        <fullName evidence="9">Tyrosine-type recombinase/integrase</fullName>
    </submittedName>
</protein>
<dbReference type="InterPro" id="IPR004107">
    <property type="entry name" value="Integrase_SAM-like_N"/>
</dbReference>
<reference evidence="10" key="2">
    <citation type="submission" date="2023-06" db="EMBL/GenBank/DDBJ databases">
        <title>Identification and characterization of horizontal gene transfer across gut microbiota members of farm animals based on homology search.</title>
        <authorList>
            <person name="Zeman M."/>
            <person name="Kubasova T."/>
            <person name="Jahodarova E."/>
            <person name="Nykrynova M."/>
            <person name="Rychlik I."/>
        </authorList>
    </citation>
    <scope>NUCLEOTIDE SEQUENCE [LARGE SCALE GENOMIC DNA]</scope>
    <source>
        <strain evidence="10">ET340</strain>
    </source>
</reference>
<comment type="similarity">
    <text evidence="2">Belongs to the 'phage' integrase family.</text>
</comment>
<feature type="domain" description="Tyr recombinase" evidence="7">
    <location>
        <begin position="103"/>
        <end position="290"/>
    </location>
</feature>
<dbReference type="Gene3D" id="1.10.150.130">
    <property type="match status" value="1"/>
</dbReference>
<dbReference type="PROSITE" id="PS51898">
    <property type="entry name" value="TYR_RECOMBINASE"/>
    <property type="match status" value="1"/>
</dbReference>
<dbReference type="EMBL" id="JAUDCL010000003">
    <property type="protein sequence ID" value="MDM8200298.1"/>
    <property type="molecule type" value="Genomic_DNA"/>
</dbReference>
<feature type="domain" description="Core-binding (CB)" evidence="8">
    <location>
        <begin position="2"/>
        <end position="81"/>
    </location>
</feature>
<keyword evidence="5" id="KW-0233">DNA recombination</keyword>
<dbReference type="PANTHER" id="PTHR30349">
    <property type="entry name" value="PHAGE INTEGRASE-RELATED"/>
    <property type="match status" value="1"/>
</dbReference>
<evidence type="ECO:0000256" key="1">
    <source>
        <dbReference type="ARBA" id="ARBA00003283"/>
    </source>
</evidence>
<dbReference type="InterPro" id="IPR002104">
    <property type="entry name" value="Integrase_catalytic"/>
</dbReference>
<evidence type="ECO:0000259" key="8">
    <source>
        <dbReference type="PROSITE" id="PS51900"/>
    </source>
</evidence>
<reference evidence="9 10" key="3">
    <citation type="submission" date="2023-06" db="EMBL/GenBank/DDBJ databases">
        <authorList>
            <person name="Zeman M."/>
            <person name="Kubasova T."/>
            <person name="Jahodarova E."/>
            <person name="Nykrynova M."/>
            <person name="Rychlik I."/>
        </authorList>
    </citation>
    <scope>NUCLEOTIDE SEQUENCE [LARGE SCALE GENOMIC DNA]</scope>
    <source>
        <strain evidence="9 10">ET340</strain>
    </source>
</reference>
<dbReference type="Proteomes" id="UP001529380">
    <property type="component" value="Unassembled WGS sequence"/>
</dbReference>
<dbReference type="RefSeq" id="WP_289599167.1">
    <property type="nucleotide sequence ID" value="NZ_JAUDCL010000003.1"/>
</dbReference>
<keyword evidence="10" id="KW-1185">Reference proteome</keyword>
<comment type="caution">
    <text evidence="9">The sequence shown here is derived from an EMBL/GenBank/DDBJ whole genome shotgun (WGS) entry which is preliminary data.</text>
</comment>
<dbReference type="PANTHER" id="PTHR30349:SF41">
    <property type="entry name" value="INTEGRASE_RECOMBINASE PROTEIN MJ0367-RELATED"/>
    <property type="match status" value="1"/>
</dbReference>
<dbReference type="Pfam" id="PF00589">
    <property type="entry name" value="Phage_integrase"/>
    <property type="match status" value="1"/>
</dbReference>
<reference evidence="9 10" key="1">
    <citation type="submission" date="2023-06" db="EMBL/GenBank/DDBJ databases">
        <title>Identification and characterization of horizontal gene transfer across gut microbiota members of farm animals based on homology search.</title>
        <authorList>
            <person name="Schwarzerova J."/>
            <person name="Nykrynova M."/>
            <person name="Jureckova K."/>
            <person name="Cejkova D."/>
            <person name="Rychlik I."/>
        </authorList>
    </citation>
    <scope>NUCLEOTIDE SEQUENCE [LARGE SCALE GENOMIC DNA]</scope>
    <source>
        <strain evidence="9 10">ET340</strain>
    </source>
</reference>
<organism evidence="9 10">
    <name type="scientific">Allofournierella massiliensis</name>
    <dbReference type="NCBI Taxonomy" id="1650663"/>
    <lineage>
        <taxon>Bacteria</taxon>
        <taxon>Bacillati</taxon>
        <taxon>Bacillota</taxon>
        <taxon>Clostridia</taxon>
        <taxon>Eubacteriales</taxon>
        <taxon>Oscillospiraceae</taxon>
        <taxon>Allofournierella</taxon>
    </lineage>
</organism>
<evidence type="ECO:0000256" key="6">
    <source>
        <dbReference type="PROSITE-ProRule" id="PRU01248"/>
    </source>
</evidence>
<dbReference type="InterPro" id="IPR010998">
    <property type="entry name" value="Integrase_recombinase_N"/>
</dbReference>
<gene>
    <name evidence="9" type="ORF">QUW08_03150</name>
</gene>
<keyword evidence="3" id="KW-0229">DNA integration</keyword>
<comment type="function">
    <text evidence="1">Site-specific tyrosine recombinase, which acts by catalyzing the cutting and rejoining of the recombining DNA molecules.</text>
</comment>
<dbReference type="InterPro" id="IPR050090">
    <property type="entry name" value="Tyrosine_recombinase_XerCD"/>
</dbReference>
<dbReference type="InterPro" id="IPR011010">
    <property type="entry name" value="DNA_brk_join_enz"/>
</dbReference>
<evidence type="ECO:0000259" key="7">
    <source>
        <dbReference type="PROSITE" id="PS51898"/>
    </source>
</evidence>
<evidence type="ECO:0000256" key="4">
    <source>
        <dbReference type="ARBA" id="ARBA00023125"/>
    </source>
</evidence>
<dbReference type="InterPro" id="IPR013762">
    <property type="entry name" value="Integrase-like_cat_sf"/>
</dbReference>
<dbReference type="SUPFAM" id="SSF56349">
    <property type="entry name" value="DNA breaking-rejoining enzymes"/>
    <property type="match status" value="1"/>
</dbReference>
<evidence type="ECO:0000256" key="3">
    <source>
        <dbReference type="ARBA" id="ARBA00022908"/>
    </source>
</evidence>
<name>A0ABT7UN25_9FIRM</name>